<gene>
    <name evidence="1" type="primary">EGFR</name>
</gene>
<protein>
    <submittedName>
        <fullName evidence="1">Alternative protein EGFR</fullName>
    </submittedName>
</protein>
<evidence type="ECO:0000313" key="1">
    <source>
        <dbReference type="EMBL" id="CCO13722.1"/>
    </source>
</evidence>
<dbReference type="ChiTaRS" id="EGFR">
    <property type="organism name" value="human"/>
</dbReference>
<sequence length="49" mass="5213">MCATCAIQTAPTGPNKSSLSDFSLPLKLHFLSTISISPFASNKVLTLFI</sequence>
<proteinExistence type="predicted"/>
<reference evidence="1" key="1">
    <citation type="submission" date="2012-10" db="EMBL/GenBank/DDBJ databases">
        <title>Direct identification of alternative open reading frame translation products in human.</title>
        <authorList>
            <person name="Vanderperre B."/>
            <person name="Lucier J.-F."/>
            <person name="Motard J."/>
            <person name="Tremblay G."/>
            <person name="Vanderperre S."/>
            <person name="Wisztorski M."/>
            <person name="Salzet M."/>
            <person name="Boisvert F.-M."/>
            <person name="Roucou X."/>
        </authorList>
    </citation>
    <scope>NUCLEOTIDE SEQUENCE</scope>
</reference>
<dbReference type="OrthoDB" id="6219513at2759"/>
<name>L0R6G1_HUMAN</name>
<dbReference type="AlphaFoldDB" id="L0R6G1"/>
<accession>L0R6G1</accession>
<organism evidence="1">
    <name type="scientific">Homo sapiens</name>
    <name type="common">Human</name>
    <dbReference type="NCBI Taxonomy" id="9606"/>
    <lineage>
        <taxon>Eukaryota</taxon>
        <taxon>Metazoa</taxon>
        <taxon>Chordata</taxon>
        <taxon>Craniata</taxon>
        <taxon>Vertebrata</taxon>
        <taxon>Euteleostomi</taxon>
        <taxon>Mammalia</taxon>
        <taxon>Eutheria</taxon>
        <taxon>Euarchontoglires</taxon>
        <taxon>Primates</taxon>
        <taxon>Haplorrhini</taxon>
        <taxon>Catarrhini</taxon>
        <taxon>Hominidae</taxon>
        <taxon>Homo</taxon>
    </lineage>
</organism>
<dbReference type="EMBL" id="HF548011">
    <property type="protein sequence ID" value="CCO13722.1"/>
    <property type="molecule type" value="Genomic_DNA"/>
</dbReference>